<dbReference type="Proteomes" id="UP001201273">
    <property type="component" value="Unassembled WGS sequence"/>
</dbReference>
<accession>A0ABS8W9U1</accession>
<dbReference type="SUPFAM" id="SSF47175">
    <property type="entry name" value="Cytochromes"/>
    <property type="match status" value="1"/>
</dbReference>
<evidence type="ECO:0000256" key="3">
    <source>
        <dbReference type="SAM" id="SignalP"/>
    </source>
</evidence>
<comment type="caution">
    <text evidence="4">The sequence shown here is derived from an EMBL/GenBank/DDBJ whole genome shotgun (WGS) entry which is preliminary data.</text>
</comment>
<protein>
    <recommendedName>
        <fullName evidence="6">Soluble cytochrome b562</fullName>
    </recommendedName>
</protein>
<gene>
    <name evidence="4" type="ORF">K6Y31_08575</name>
</gene>
<dbReference type="InterPro" id="IPR009155">
    <property type="entry name" value="Cyt_b562"/>
</dbReference>
<dbReference type="Gene3D" id="1.20.120.10">
    <property type="entry name" value="Cytochrome c/b562"/>
    <property type="match status" value="1"/>
</dbReference>
<proteinExistence type="inferred from homology"/>
<reference evidence="4 5" key="1">
    <citation type="journal article" date="2022" name="Environ. Microbiol. Rep.">
        <title>Eco-phylogenetic analyses reveal divergent evolution of vitamin B12 metabolism in the marine bacterial family 'Psychromonadaceae'.</title>
        <authorList>
            <person name="Jin X."/>
            <person name="Yang Y."/>
            <person name="Cao H."/>
            <person name="Gao B."/>
            <person name="Zhao Z."/>
        </authorList>
    </citation>
    <scope>NUCLEOTIDE SEQUENCE [LARGE SCALE GENOMIC DNA]</scope>
    <source>
        <strain evidence="4 5">MKS20</strain>
    </source>
</reference>
<evidence type="ECO:0000256" key="2">
    <source>
        <dbReference type="ARBA" id="ARBA00022729"/>
    </source>
</evidence>
<feature type="signal peptide" evidence="3">
    <location>
        <begin position="1"/>
        <end position="21"/>
    </location>
</feature>
<dbReference type="Pfam" id="PF07361">
    <property type="entry name" value="Cytochrom_B562"/>
    <property type="match status" value="1"/>
</dbReference>
<evidence type="ECO:0000313" key="4">
    <source>
        <dbReference type="EMBL" id="MCE2594867.1"/>
    </source>
</evidence>
<keyword evidence="2 3" id="KW-0732">Signal</keyword>
<comment type="similarity">
    <text evidence="1">Belongs to the cytochrome b562 family.</text>
</comment>
<evidence type="ECO:0000313" key="5">
    <source>
        <dbReference type="Proteomes" id="UP001201273"/>
    </source>
</evidence>
<name>A0ABS8W9U1_9GAMM</name>
<evidence type="ECO:0008006" key="6">
    <source>
        <dbReference type="Google" id="ProtNLM"/>
    </source>
</evidence>
<feature type="chain" id="PRO_5045602511" description="Soluble cytochrome b562" evidence="3">
    <location>
        <begin position="22"/>
        <end position="131"/>
    </location>
</feature>
<dbReference type="InterPro" id="IPR010980">
    <property type="entry name" value="Cyt_c/b562"/>
</dbReference>
<keyword evidence="5" id="KW-1185">Reference proteome</keyword>
<evidence type="ECO:0000256" key="1">
    <source>
        <dbReference type="ARBA" id="ARBA00005523"/>
    </source>
</evidence>
<dbReference type="RefSeq" id="WP_233052377.1">
    <property type="nucleotide sequence ID" value="NZ_JAIMJA010000007.1"/>
</dbReference>
<sequence>MKRFNALLVVFSCLLSGLALANSSIDLEATMKKMKFEISQAYKTESKDEFKSHITSFSQLLQQAKAYSFPPERKDVSMEGLNKVSAVVEKITLEMDDKPLPELKAHLRDIDDLRKEYHKKNKPSIWENLFS</sequence>
<dbReference type="EMBL" id="JAIMJA010000007">
    <property type="protein sequence ID" value="MCE2594867.1"/>
    <property type="molecule type" value="Genomic_DNA"/>
</dbReference>
<organism evidence="4 5">
    <name type="scientific">Motilimonas cestriensis</name>
    <dbReference type="NCBI Taxonomy" id="2742685"/>
    <lineage>
        <taxon>Bacteria</taxon>
        <taxon>Pseudomonadati</taxon>
        <taxon>Pseudomonadota</taxon>
        <taxon>Gammaproteobacteria</taxon>
        <taxon>Alteromonadales</taxon>
        <taxon>Alteromonadales genera incertae sedis</taxon>
        <taxon>Motilimonas</taxon>
    </lineage>
</organism>